<name>A0AA48LYA4_9ZZZZ</name>
<proteinExistence type="predicted"/>
<evidence type="ECO:0000313" key="2">
    <source>
        <dbReference type="EMBL" id="CAJ0860224.1"/>
    </source>
</evidence>
<organism evidence="2">
    <name type="scientific">freshwater sediment metagenome</name>
    <dbReference type="NCBI Taxonomy" id="556182"/>
    <lineage>
        <taxon>unclassified sequences</taxon>
        <taxon>metagenomes</taxon>
        <taxon>ecological metagenomes</taxon>
    </lineage>
</organism>
<accession>A0AA48LYA4</accession>
<gene>
    <name evidence="2" type="ORF">AMST5_01282</name>
</gene>
<protein>
    <submittedName>
        <fullName evidence="2">Uncharacterized protein</fullName>
    </submittedName>
</protein>
<keyword evidence="1" id="KW-0812">Transmembrane</keyword>
<sequence length="281" mass="31348">MNFMSKDVLSCPARSSRTICLGDKGSWVRIPPLRPFLKIKSATCRGRKTRAFCSSPSWVHSGFVPSREGESLLLEARSGLFARSIARPLRRGVAADSAGFAFFSFTSEQSPPNRINELRESSKLAYRSTMRRLGRNSSMTSAQALQPPGAGLPFFEIAWLKPAFKAKCFFMCFPAPRPAGLQWVTAELPSHLPHRIGGNAMAQFKAFALVFGAALLWLGSAAVATPIASLPSAGISATAVHTEGMVRREARRGERRLHRYERRSERYEHRYQRRAIRHGYY</sequence>
<evidence type="ECO:0000256" key="1">
    <source>
        <dbReference type="SAM" id="Phobius"/>
    </source>
</evidence>
<keyword evidence="1" id="KW-0472">Membrane</keyword>
<feature type="transmembrane region" description="Helical" evidence="1">
    <location>
        <begin position="206"/>
        <end position="228"/>
    </location>
</feature>
<dbReference type="AlphaFoldDB" id="A0AA48LYA4"/>
<dbReference type="EMBL" id="OY288114">
    <property type="protein sequence ID" value="CAJ0860224.1"/>
    <property type="molecule type" value="Genomic_DNA"/>
</dbReference>
<keyword evidence="1" id="KW-1133">Transmembrane helix</keyword>
<reference evidence="2" key="1">
    <citation type="submission" date="2023-07" db="EMBL/GenBank/DDBJ databases">
        <authorList>
            <person name="Pelsma A.J. K."/>
        </authorList>
    </citation>
    <scope>NUCLEOTIDE SEQUENCE</scope>
</reference>